<dbReference type="GO" id="GO:0016811">
    <property type="term" value="F:hydrolase activity, acting on carbon-nitrogen (but not peptide) bonds, in linear amides"/>
    <property type="evidence" value="ECO:0007669"/>
    <property type="project" value="TreeGrafter"/>
</dbReference>
<feature type="non-terminal residue" evidence="1">
    <location>
        <position position="243"/>
    </location>
</feature>
<dbReference type="PANTHER" id="PTHR12993:SF30">
    <property type="entry name" value="N-ACETYL-ALPHA-D-GLUCOSAMINYL L-MALATE DEACETYLASE 1"/>
    <property type="match status" value="1"/>
</dbReference>
<organism evidence="1">
    <name type="scientific">marine metagenome</name>
    <dbReference type="NCBI Taxonomy" id="408172"/>
    <lineage>
        <taxon>unclassified sequences</taxon>
        <taxon>metagenomes</taxon>
        <taxon>ecological metagenomes</taxon>
    </lineage>
</organism>
<accession>A0A382LIY6</accession>
<sequence>MQKSRFAILIEVGVWRSLVAHLHGVQGVAGSSPVTPTNKFFYLGDYAMSKLSILNIGGHPKDAILYAGGTMAKHIANGDKVCNLTPTHGLSHHETAIADFKGNKNFDFRYLIEERKSELVAASAELGVEDVRFLGHDDTIVLPKLEIIQQITDVILEVKPDVIITHWPNDTVLAHANATQMALVAIEAASCVQKDVSKQPHSIKQIFFHVSQGRTNVRENSRPPNPTTIIDITDVINLKTNAM</sequence>
<reference evidence="1" key="1">
    <citation type="submission" date="2018-05" db="EMBL/GenBank/DDBJ databases">
        <authorList>
            <person name="Lanie J.A."/>
            <person name="Ng W.-L."/>
            <person name="Kazmierczak K.M."/>
            <person name="Andrzejewski T.M."/>
            <person name="Davidsen T.M."/>
            <person name="Wayne K.J."/>
            <person name="Tettelin H."/>
            <person name="Glass J.I."/>
            <person name="Rusch D."/>
            <person name="Podicherti R."/>
            <person name="Tsui H.-C.T."/>
            <person name="Winkler M.E."/>
        </authorList>
    </citation>
    <scope>NUCLEOTIDE SEQUENCE</scope>
</reference>
<dbReference type="EMBL" id="UINC01086569">
    <property type="protein sequence ID" value="SVC35157.1"/>
    <property type="molecule type" value="Genomic_DNA"/>
</dbReference>
<gene>
    <name evidence="1" type="ORF">METZ01_LOCUS288011</name>
</gene>
<dbReference type="InterPro" id="IPR003737">
    <property type="entry name" value="GlcNAc_PI_deacetylase-related"/>
</dbReference>
<dbReference type="PANTHER" id="PTHR12993">
    <property type="entry name" value="N-ACETYLGLUCOSAMINYL-PHOSPHATIDYLINOSITOL DE-N-ACETYLASE-RELATED"/>
    <property type="match status" value="1"/>
</dbReference>
<name>A0A382LIY6_9ZZZZ</name>
<dbReference type="InterPro" id="IPR024078">
    <property type="entry name" value="LmbE-like_dom_sf"/>
</dbReference>
<evidence type="ECO:0000313" key="1">
    <source>
        <dbReference type="EMBL" id="SVC35157.1"/>
    </source>
</evidence>
<dbReference type="AlphaFoldDB" id="A0A382LIY6"/>
<evidence type="ECO:0008006" key="2">
    <source>
        <dbReference type="Google" id="ProtNLM"/>
    </source>
</evidence>
<dbReference type="Pfam" id="PF02585">
    <property type="entry name" value="PIG-L"/>
    <property type="match status" value="1"/>
</dbReference>
<dbReference type="Gene3D" id="3.40.50.10320">
    <property type="entry name" value="LmbE-like"/>
    <property type="match status" value="1"/>
</dbReference>
<proteinExistence type="predicted"/>
<dbReference type="SUPFAM" id="SSF102588">
    <property type="entry name" value="LmbE-like"/>
    <property type="match status" value="1"/>
</dbReference>
<protein>
    <recommendedName>
        <fullName evidence="2">LmbE family protein</fullName>
    </recommendedName>
</protein>